<gene>
    <name evidence="4" type="ORF">OESDEN_13666</name>
</gene>
<dbReference type="SUPFAM" id="SSF50630">
    <property type="entry name" value="Acid proteases"/>
    <property type="match status" value="1"/>
</dbReference>
<reference evidence="4 5" key="1">
    <citation type="submission" date="2014-03" db="EMBL/GenBank/DDBJ databases">
        <title>Draft genome of the hookworm Oesophagostomum dentatum.</title>
        <authorList>
            <person name="Mitreva M."/>
        </authorList>
    </citation>
    <scope>NUCLEOTIDE SEQUENCE [LARGE SCALE GENOMIC DNA]</scope>
    <source>
        <strain evidence="4 5">OD-Hann</strain>
    </source>
</reference>
<evidence type="ECO:0000313" key="5">
    <source>
        <dbReference type="Proteomes" id="UP000053660"/>
    </source>
</evidence>
<evidence type="ECO:0000313" key="4">
    <source>
        <dbReference type="EMBL" id="KHJ86578.1"/>
    </source>
</evidence>
<dbReference type="Pfam" id="PF00026">
    <property type="entry name" value="Asp"/>
    <property type="match status" value="1"/>
</dbReference>
<dbReference type="Proteomes" id="UP000053660">
    <property type="component" value="Unassembled WGS sequence"/>
</dbReference>
<dbReference type="GO" id="GO:0004190">
    <property type="term" value="F:aspartic-type endopeptidase activity"/>
    <property type="evidence" value="ECO:0007669"/>
    <property type="project" value="InterPro"/>
</dbReference>
<accession>A0A0B1SMM6</accession>
<dbReference type="AlphaFoldDB" id="A0A0B1SMM6"/>
<keyword evidence="2" id="KW-1015">Disulfide bond</keyword>
<feature type="domain" description="Peptidase A1" evidence="3">
    <location>
        <begin position="1"/>
        <end position="138"/>
    </location>
</feature>
<dbReference type="InterPro" id="IPR021109">
    <property type="entry name" value="Peptidase_aspartic_dom_sf"/>
</dbReference>
<evidence type="ECO:0000256" key="1">
    <source>
        <dbReference type="ARBA" id="ARBA00007447"/>
    </source>
</evidence>
<dbReference type="GO" id="GO:0005764">
    <property type="term" value="C:lysosome"/>
    <property type="evidence" value="ECO:0007669"/>
    <property type="project" value="TreeGrafter"/>
</dbReference>
<dbReference type="PANTHER" id="PTHR47966">
    <property type="entry name" value="BETA-SITE APP-CLEAVING ENZYME, ISOFORM A-RELATED"/>
    <property type="match status" value="1"/>
</dbReference>
<keyword evidence="5" id="KW-1185">Reference proteome</keyword>
<dbReference type="InterPro" id="IPR033121">
    <property type="entry name" value="PEPTIDASE_A1"/>
</dbReference>
<dbReference type="InterPro" id="IPR001461">
    <property type="entry name" value="Aspartic_peptidase_A1"/>
</dbReference>
<dbReference type="PANTHER" id="PTHR47966:SF8">
    <property type="entry name" value="ASPARTIC PROTEASE 1-RELATED"/>
    <property type="match status" value="1"/>
</dbReference>
<dbReference type="PROSITE" id="PS51767">
    <property type="entry name" value="PEPTIDASE_A1"/>
    <property type="match status" value="1"/>
</dbReference>
<dbReference type="Gene3D" id="2.40.70.10">
    <property type="entry name" value="Acid Proteases"/>
    <property type="match status" value="1"/>
</dbReference>
<dbReference type="EMBL" id="KN559952">
    <property type="protein sequence ID" value="KHJ86578.1"/>
    <property type="molecule type" value="Genomic_DNA"/>
</dbReference>
<comment type="similarity">
    <text evidence="1">Belongs to the peptidase A1 family.</text>
</comment>
<dbReference type="PRINTS" id="PR00792">
    <property type="entry name" value="PEPSIN"/>
</dbReference>
<name>A0A0B1SMM6_OESDE</name>
<dbReference type="OrthoDB" id="5853681at2759"/>
<feature type="disulfide bond" evidence="2">
    <location>
        <begin position="62"/>
        <end position="97"/>
    </location>
</feature>
<proteinExistence type="inferred from homology"/>
<evidence type="ECO:0000256" key="2">
    <source>
        <dbReference type="PIRSR" id="PIRSR601461-2"/>
    </source>
</evidence>
<sequence length="143" mass="16267">MHWRIPIEGFSYASFRYSADNEQALVDTGSSYIGVPASVMSEIARITGAKFNSKLDVYVVPCSRMWTLPNLVFQLNNIQYTIPSAQYIIDMDLGDKCALTFYSMKYDKFLGISWILGAPFIRTFCTIFDYGERRIGFAVAIPR</sequence>
<organism evidence="4 5">
    <name type="scientific">Oesophagostomum dentatum</name>
    <name type="common">Nodular worm</name>
    <dbReference type="NCBI Taxonomy" id="61180"/>
    <lineage>
        <taxon>Eukaryota</taxon>
        <taxon>Metazoa</taxon>
        <taxon>Ecdysozoa</taxon>
        <taxon>Nematoda</taxon>
        <taxon>Chromadorea</taxon>
        <taxon>Rhabditida</taxon>
        <taxon>Rhabditina</taxon>
        <taxon>Rhabditomorpha</taxon>
        <taxon>Strongyloidea</taxon>
        <taxon>Strongylidae</taxon>
        <taxon>Oesophagostomum</taxon>
    </lineage>
</organism>
<dbReference type="GO" id="GO:0006508">
    <property type="term" value="P:proteolysis"/>
    <property type="evidence" value="ECO:0007669"/>
    <property type="project" value="InterPro"/>
</dbReference>
<protein>
    <recommendedName>
        <fullName evidence="3">Peptidase A1 domain-containing protein</fullName>
    </recommendedName>
</protein>
<evidence type="ECO:0000259" key="3">
    <source>
        <dbReference type="PROSITE" id="PS51767"/>
    </source>
</evidence>